<evidence type="ECO:0000313" key="2">
    <source>
        <dbReference type="WBParaSite" id="nRc.2.0.1.t20024-RA"/>
    </source>
</evidence>
<accession>A0A915J1P5</accession>
<organism evidence="1 2">
    <name type="scientific">Romanomermis culicivorax</name>
    <name type="common">Nematode worm</name>
    <dbReference type="NCBI Taxonomy" id="13658"/>
    <lineage>
        <taxon>Eukaryota</taxon>
        <taxon>Metazoa</taxon>
        <taxon>Ecdysozoa</taxon>
        <taxon>Nematoda</taxon>
        <taxon>Enoplea</taxon>
        <taxon>Dorylaimia</taxon>
        <taxon>Mermithida</taxon>
        <taxon>Mermithoidea</taxon>
        <taxon>Mermithidae</taxon>
        <taxon>Romanomermis</taxon>
    </lineage>
</organism>
<proteinExistence type="predicted"/>
<reference evidence="2" key="1">
    <citation type="submission" date="2022-11" db="UniProtKB">
        <authorList>
            <consortium name="WormBaseParasite"/>
        </authorList>
    </citation>
    <scope>IDENTIFICATION</scope>
</reference>
<dbReference type="Proteomes" id="UP000887565">
    <property type="component" value="Unplaced"/>
</dbReference>
<dbReference type="WBParaSite" id="nRc.2.0.1.t20024-RA">
    <property type="protein sequence ID" value="nRc.2.0.1.t20024-RA"/>
    <property type="gene ID" value="nRc.2.0.1.g20024"/>
</dbReference>
<sequence>MQSQHGTFASYNTMEQIQSMRQNEYERIANAIKDSDQVILPERTTNPPVVLLKHPTIEHLRSSFWEVSMGVGNTCIKDERWDPTPA</sequence>
<keyword evidence="1" id="KW-1185">Reference proteome</keyword>
<name>A0A915J1P5_ROMCU</name>
<protein>
    <submittedName>
        <fullName evidence="2">Uncharacterized protein</fullName>
    </submittedName>
</protein>
<dbReference type="AlphaFoldDB" id="A0A915J1P5"/>
<evidence type="ECO:0000313" key="1">
    <source>
        <dbReference type="Proteomes" id="UP000887565"/>
    </source>
</evidence>